<dbReference type="AlphaFoldDB" id="A0A183NGZ3"/>
<protein>
    <submittedName>
        <fullName evidence="1">Uncharacterized protein</fullName>
    </submittedName>
</protein>
<accession>A0A183NGZ3</accession>
<dbReference type="STRING" id="31246.A0A183NGZ3"/>
<evidence type="ECO:0000313" key="1">
    <source>
        <dbReference type="EMBL" id="VDO77723.1"/>
    </source>
</evidence>
<keyword evidence="2" id="KW-1185">Reference proteome</keyword>
<gene>
    <name evidence="1" type="ORF">SMTD_LOCUS1379</name>
</gene>
<dbReference type="Proteomes" id="UP000269396">
    <property type="component" value="Unassembled WGS sequence"/>
</dbReference>
<evidence type="ECO:0000313" key="2">
    <source>
        <dbReference type="Proteomes" id="UP000269396"/>
    </source>
</evidence>
<proteinExistence type="predicted"/>
<sequence length="210" mass="23894">MFNICGFQLPPDYHSSLSVTTSQSRSLNNVHYELNKDKNLSATGRITPESMLLLQKGDQFYISRRNNNDINYSVKLSNQDSCNRSSVSICNLSTPHKPLMRKGTSSINGLPPPSPFINNTHTKRSLSAVSVKTTFYPRLWDISLSAEDKRKHLFYSSLMTDKEKDKSSQFFNRLCKHNMKNATTTTTTTENFSKVNLQNLSLFLCMYVCV</sequence>
<dbReference type="EMBL" id="UZAL01001524">
    <property type="protein sequence ID" value="VDO77723.1"/>
    <property type="molecule type" value="Genomic_DNA"/>
</dbReference>
<organism evidence="1 2">
    <name type="scientific">Schistosoma mattheei</name>
    <dbReference type="NCBI Taxonomy" id="31246"/>
    <lineage>
        <taxon>Eukaryota</taxon>
        <taxon>Metazoa</taxon>
        <taxon>Spiralia</taxon>
        <taxon>Lophotrochozoa</taxon>
        <taxon>Platyhelminthes</taxon>
        <taxon>Trematoda</taxon>
        <taxon>Digenea</taxon>
        <taxon>Strigeidida</taxon>
        <taxon>Schistosomatoidea</taxon>
        <taxon>Schistosomatidae</taxon>
        <taxon>Schistosoma</taxon>
    </lineage>
</organism>
<name>A0A183NGZ3_9TREM</name>
<reference evidence="1 2" key="1">
    <citation type="submission" date="2018-11" db="EMBL/GenBank/DDBJ databases">
        <authorList>
            <consortium name="Pathogen Informatics"/>
        </authorList>
    </citation>
    <scope>NUCLEOTIDE SEQUENCE [LARGE SCALE GENOMIC DNA]</scope>
    <source>
        <strain>Denwood</strain>
        <strain evidence="2">Zambia</strain>
    </source>
</reference>